<protein>
    <recommendedName>
        <fullName evidence="1">Cupin type-2 domain-containing protein</fullName>
    </recommendedName>
</protein>
<dbReference type="InterPro" id="IPR011051">
    <property type="entry name" value="RmlC_Cupin_sf"/>
</dbReference>
<evidence type="ECO:0000259" key="1">
    <source>
        <dbReference type="Pfam" id="PF07883"/>
    </source>
</evidence>
<gene>
    <name evidence="2" type="ORF">METZ01_LOCUS476723</name>
</gene>
<proteinExistence type="predicted"/>
<feature type="domain" description="Cupin type-2" evidence="1">
    <location>
        <begin position="66"/>
        <end position="136"/>
    </location>
</feature>
<dbReference type="Gene3D" id="2.60.120.10">
    <property type="entry name" value="Jelly Rolls"/>
    <property type="match status" value="1"/>
</dbReference>
<dbReference type="EMBL" id="UINC01203560">
    <property type="protein sequence ID" value="SVE23869.1"/>
    <property type="molecule type" value="Genomic_DNA"/>
</dbReference>
<organism evidence="2">
    <name type="scientific">marine metagenome</name>
    <dbReference type="NCBI Taxonomy" id="408172"/>
    <lineage>
        <taxon>unclassified sequences</taxon>
        <taxon>metagenomes</taxon>
        <taxon>ecological metagenomes</taxon>
    </lineage>
</organism>
<accession>A0A383BVH3</accession>
<dbReference type="AlphaFoldDB" id="A0A383BVH3"/>
<evidence type="ECO:0000313" key="2">
    <source>
        <dbReference type="EMBL" id="SVE23869.1"/>
    </source>
</evidence>
<sequence length="172" mass="19125">MAELNMNSLLQRVARFKDMKSSSEAFVDTRIPEYEREIYNIIGRGVTEDARLEAMISDNLDFNLTMMRADPGKGSSLHDHEKIECFVALTGKWAVPLGDHGQEEVVLEPFDVFSVPPGVMRGLRNVSDQPAYLLAILGGTDPGKATWSPQIYERARELGLDVNEAGDLVDVK</sequence>
<dbReference type="InterPro" id="IPR014710">
    <property type="entry name" value="RmlC-like_jellyroll"/>
</dbReference>
<dbReference type="SUPFAM" id="SSF51182">
    <property type="entry name" value="RmlC-like cupins"/>
    <property type="match status" value="1"/>
</dbReference>
<dbReference type="Pfam" id="PF07883">
    <property type="entry name" value="Cupin_2"/>
    <property type="match status" value="1"/>
</dbReference>
<name>A0A383BVH3_9ZZZZ</name>
<reference evidence="2" key="1">
    <citation type="submission" date="2018-05" db="EMBL/GenBank/DDBJ databases">
        <authorList>
            <person name="Lanie J.A."/>
            <person name="Ng W.-L."/>
            <person name="Kazmierczak K.M."/>
            <person name="Andrzejewski T.M."/>
            <person name="Davidsen T.M."/>
            <person name="Wayne K.J."/>
            <person name="Tettelin H."/>
            <person name="Glass J.I."/>
            <person name="Rusch D."/>
            <person name="Podicherti R."/>
            <person name="Tsui H.-C.T."/>
            <person name="Winkler M.E."/>
        </authorList>
    </citation>
    <scope>NUCLEOTIDE SEQUENCE</scope>
</reference>
<dbReference type="InterPro" id="IPR013096">
    <property type="entry name" value="Cupin_2"/>
</dbReference>